<evidence type="ECO:0000256" key="1">
    <source>
        <dbReference type="ARBA" id="ARBA00022987"/>
    </source>
</evidence>
<feature type="compositionally biased region" description="Low complexity" evidence="4">
    <location>
        <begin position="254"/>
        <end position="264"/>
    </location>
</feature>
<name>A0ABU0S1J5_9ACTN</name>
<dbReference type="RefSeq" id="WP_307630336.1">
    <property type="nucleotide sequence ID" value="NZ_JAUSZS010000008.1"/>
</dbReference>
<proteinExistence type="inferred from homology"/>
<reference evidence="5 6" key="1">
    <citation type="submission" date="2023-07" db="EMBL/GenBank/DDBJ databases">
        <title>Comparative genomics of wheat-associated soil bacteria to identify genetic determinants of phenazine resistance.</title>
        <authorList>
            <person name="Mouncey N."/>
        </authorList>
    </citation>
    <scope>NUCLEOTIDE SEQUENCE [LARGE SCALE GENOMIC DNA]</scope>
    <source>
        <strain evidence="5 6">W2I16</strain>
    </source>
</reference>
<dbReference type="Proteomes" id="UP001223072">
    <property type="component" value="Unassembled WGS sequence"/>
</dbReference>
<protein>
    <recommendedName>
        <fullName evidence="7">Gas vesicle protein</fullName>
    </recommendedName>
</protein>
<sequence>MTTSSGTQTGNGTSVGTYVYGITAADHPALASFAEELRGVGDPPRSVRVLTAGALAAIVSDAPEKLRPKRKDLLAHQHVLEEAGGAGCVLPMRFGSVAPDDDAVASVLAERAEHYRERLEALEGNVEYNVKASHEEEAVLHRVLAENPEIRAYTEANRQAGGGSYEDKVRLGEMVVAAVKAREAEDAIEVRQALEPSAVAVSAGAESTGWLANVSFLVARDSAEVFLTATEQLRKARPYLEVRVHGPLPPYSFVEPGPAEPAGTPTGGVGAGAEQSRAWD</sequence>
<dbReference type="EMBL" id="JAUSZS010000008">
    <property type="protein sequence ID" value="MDQ0937020.1"/>
    <property type="molecule type" value="Genomic_DNA"/>
</dbReference>
<comment type="subcellular location">
    <subcellularLocation>
        <location evidence="2">Gas vesicle</location>
    </subcellularLocation>
</comment>
<dbReference type="InterPro" id="IPR009430">
    <property type="entry name" value="GvpL/GvpF"/>
</dbReference>
<organism evidence="5 6">
    <name type="scientific">Streptomyces turgidiscabies</name>
    <dbReference type="NCBI Taxonomy" id="85558"/>
    <lineage>
        <taxon>Bacteria</taxon>
        <taxon>Bacillati</taxon>
        <taxon>Actinomycetota</taxon>
        <taxon>Actinomycetes</taxon>
        <taxon>Kitasatosporales</taxon>
        <taxon>Streptomycetaceae</taxon>
        <taxon>Streptomyces</taxon>
    </lineage>
</organism>
<evidence type="ECO:0000256" key="3">
    <source>
        <dbReference type="ARBA" id="ARBA00035643"/>
    </source>
</evidence>
<dbReference type="Pfam" id="PF06386">
    <property type="entry name" value="GvpL_GvpF"/>
    <property type="match status" value="1"/>
</dbReference>
<accession>A0ABU0S1J5</accession>
<keyword evidence="1" id="KW-0304">Gas vesicle</keyword>
<evidence type="ECO:0000256" key="4">
    <source>
        <dbReference type="SAM" id="MobiDB-lite"/>
    </source>
</evidence>
<gene>
    <name evidence="5" type="ORF">QFZ49_006995</name>
</gene>
<keyword evidence="6" id="KW-1185">Reference proteome</keyword>
<comment type="similarity">
    <text evidence="3">Belongs to the gas vesicle GvpF/GvpL family.</text>
</comment>
<comment type="caution">
    <text evidence="5">The sequence shown here is derived from an EMBL/GenBank/DDBJ whole genome shotgun (WGS) entry which is preliminary data.</text>
</comment>
<evidence type="ECO:0000313" key="5">
    <source>
        <dbReference type="EMBL" id="MDQ0937020.1"/>
    </source>
</evidence>
<evidence type="ECO:0000256" key="2">
    <source>
        <dbReference type="ARBA" id="ARBA00035108"/>
    </source>
</evidence>
<dbReference type="PANTHER" id="PTHR36852">
    <property type="entry name" value="PROTEIN GVPL 2"/>
    <property type="match status" value="1"/>
</dbReference>
<evidence type="ECO:0000313" key="6">
    <source>
        <dbReference type="Proteomes" id="UP001223072"/>
    </source>
</evidence>
<feature type="region of interest" description="Disordered" evidence="4">
    <location>
        <begin position="254"/>
        <end position="280"/>
    </location>
</feature>
<evidence type="ECO:0008006" key="7">
    <source>
        <dbReference type="Google" id="ProtNLM"/>
    </source>
</evidence>
<dbReference type="PANTHER" id="PTHR36852:SF1">
    <property type="entry name" value="PROTEIN GVPL 2"/>
    <property type="match status" value="1"/>
</dbReference>